<feature type="non-terminal residue" evidence="1">
    <location>
        <position position="1"/>
    </location>
</feature>
<comment type="caution">
    <text evidence="1">The sequence shown here is derived from an EMBL/GenBank/DDBJ whole genome shotgun (WGS) entry which is preliminary data.</text>
</comment>
<dbReference type="AlphaFoldDB" id="A0A426YF16"/>
<reference evidence="1 2" key="1">
    <citation type="journal article" date="2014" name="Agronomy (Basel)">
        <title>A Draft Genome Sequence for Ensete ventricosum, the Drought-Tolerant Tree Against Hunger.</title>
        <authorList>
            <person name="Harrison J."/>
            <person name="Moore K.A."/>
            <person name="Paszkiewicz K."/>
            <person name="Jones T."/>
            <person name="Grant M."/>
            <person name="Ambacheew D."/>
            <person name="Muzemil S."/>
            <person name="Studholme D.J."/>
        </authorList>
    </citation>
    <scope>NUCLEOTIDE SEQUENCE [LARGE SCALE GENOMIC DNA]</scope>
</reference>
<protein>
    <submittedName>
        <fullName evidence="1">Uncharacterized protein</fullName>
    </submittedName>
</protein>
<evidence type="ECO:0000313" key="1">
    <source>
        <dbReference type="EMBL" id="RRT50325.1"/>
    </source>
</evidence>
<name>A0A426YF16_ENSVE</name>
<organism evidence="1 2">
    <name type="scientific">Ensete ventricosum</name>
    <name type="common">Abyssinian banana</name>
    <name type="synonym">Musa ensete</name>
    <dbReference type="NCBI Taxonomy" id="4639"/>
    <lineage>
        <taxon>Eukaryota</taxon>
        <taxon>Viridiplantae</taxon>
        <taxon>Streptophyta</taxon>
        <taxon>Embryophyta</taxon>
        <taxon>Tracheophyta</taxon>
        <taxon>Spermatophyta</taxon>
        <taxon>Magnoliopsida</taxon>
        <taxon>Liliopsida</taxon>
        <taxon>Zingiberales</taxon>
        <taxon>Musaceae</taxon>
        <taxon>Ensete</taxon>
    </lineage>
</organism>
<dbReference type="EMBL" id="AMZH03012831">
    <property type="protein sequence ID" value="RRT50325.1"/>
    <property type="molecule type" value="Genomic_DNA"/>
</dbReference>
<accession>A0A426YF16</accession>
<sequence>HLPVGASTRAVEEQACSLLCSCVSFPRLTQIHARIVRHAIHSSNLVAAKLVSACFSLDRPSYADGSSPMSPAPAHFYGTA</sequence>
<proteinExistence type="predicted"/>
<dbReference type="Proteomes" id="UP000287651">
    <property type="component" value="Unassembled WGS sequence"/>
</dbReference>
<gene>
    <name evidence="1" type="ORF">B296_00043650</name>
</gene>
<evidence type="ECO:0000313" key="2">
    <source>
        <dbReference type="Proteomes" id="UP000287651"/>
    </source>
</evidence>